<sequence>MKIKFKYFTILILLLFLVGCKGNYLKEAKLSMTERVYSFYTYESTEDKLHSLVESLGYDDINLKLVDKTMKIFGSKEYINEHDAAIFEISTIIMYLNPQLDEILICEDDGDSFALSRNVFEELFYEFDRISAKNLESLFRSISLTSRAKIELTLAKSKLNSSFEKYKYLEGDCDYSALSYSVVGFIKESGIYNFYVYYRFSKFDFTPSIYEKNPREALVKIGIKSDSLLNYEEVSNVVISERDMEKEITNTTDLNTISKELTKKNRDAAYKEYKRIHSKNN</sequence>
<evidence type="ECO:0000313" key="2">
    <source>
        <dbReference type="Proteomes" id="UP000003280"/>
    </source>
</evidence>
<keyword evidence="2" id="KW-1185">Reference proteome</keyword>
<dbReference type="Proteomes" id="UP000003280">
    <property type="component" value="Unassembled WGS sequence"/>
</dbReference>
<accession>E0NJS2</accession>
<name>E0NJS2_9FIRM</name>
<dbReference type="HOGENOM" id="CLU_989904_0_0_9"/>
<organism evidence="1 2">
    <name type="scientific">Peptoniphilus duerdenii ATCC BAA-1640</name>
    <dbReference type="NCBI Taxonomy" id="862517"/>
    <lineage>
        <taxon>Bacteria</taxon>
        <taxon>Bacillati</taxon>
        <taxon>Bacillota</taxon>
        <taxon>Tissierellia</taxon>
        <taxon>Tissierellales</taxon>
        <taxon>Peptoniphilaceae</taxon>
        <taxon>Peptoniphilus</taxon>
    </lineage>
</organism>
<evidence type="ECO:0008006" key="3">
    <source>
        <dbReference type="Google" id="ProtNLM"/>
    </source>
</evidence>
<evidence type="ECO:0000313" key="1">
    <source>
        <dbReference type="EMBL" id="EFM25867.1"/>
    </source>
</evidence>
<dbReference type="EMBL" id="AEEH01000019">
    <property type="protein sequence ID" value="EFM25867.1"/>
    <property type="molecule type" value="Genomic_DNA"/>
</dbReference>
<dbReference type="RefSeq" id="WP_008901247.1">
    <property type="nucleotide sequence ID" value="NZ_GL397071.1"/>
</dbReference>
<proteinExistence type="predicted"/>
<reference evidence="1 2" key="1">
    <citation type="submission" date="2010-07" db="EMBL/GenBank/DDBJ databases">
        <authorList>
            <person name="Muzny D."/>
            <person name="Qin X."/>
            <person name="Deng J."/>
            <person name="Jiang H."/>
            <person name="Liu Y."/>
            <person name="Qu J."/>
            <person name="Song X.-Z."/>
            <person name="Zhang L."/>
            <person name="Thornton R."/>
            <person name="Coyle M."/>
            <person name="Francisco L."/>
            <person name="Jackson L."/>
            <person name="Javaid M."/>
            <person name="Korchina V."/>
            <person name="Kovar C."/>
            <person name="Mata R."/>
            <person name="Mathew T."/>
            <person name="Ngo R."/>
            <person name="Nguyen L."/>
            <person name="Nguyen N."/>
            <person name="Okwuonu G."/>
            <person name="Ongeri F."/>
            <person name="Pham C."/>
            <person name="Simmons D."/>
            <person name="Wilczek-Boney K."/>
            <person name="Hale W."/>
            <person name="Jakkamsetti A."/>
            <person name="Pham P."/>
            <person name="Ruth R."/>
            <person name="San Lucas F."/>
            <person name="Warren J."/>
            <person name="Zhang J."/>
            <person name="Zhao Z."/>
            <person name="Zhou C."/>
            <person name="Zhu D."/>
            <person name="Lee S."/>
            <person name="Bess C."/>
            <person name="Blankenburg K."/>
            <person name="Forbes L."/>
            <person name="Fu Q."/>
            <person name="Gubbala S."/>
            <person name="Hirani K."/>
            <person name="Jayaseelan J.C."/>
            <person name="Lara F."/>
            <person name="Munidasa M."/>
            <person name="Palculict T."/>
            <person name="Patil S."/>
            <person name="Pu L.-L."/>
            <person name="Saada N."/>
            <person name="Tang L."/>
            <person name="Weissenberger G."/>
            <person name="Zhu Y."/>
            <person name="Hemphill L."/>
            <person name="Shang Y."/>
            <person name="Youmans B."/>
            <person name="Ayvaz T."/>
            <person name="Ross M."/>
            <person name="Santibanez J."/>
            <person name="Aqrawi P."/>
            <person name="Gross S."/>
            <person name="Joshi V."/>
            <person name="Fowler G."/>
            <person name="Nazareth L."/>
            <person name="Reid J."/>
            <person name="Worley K."/>
            <person name="Petrosino J."/>
            <person name="Highlander S."/>
            <person name="Gibbs R."/>
        </authorList>
    </citation>
    <scope>NUCLEOTIDE SEQUENCE [LARGE SCALE GENOMIC DNA]</scope>
    <source>
        <strain evidence="1 2">ATCC BAA-1640</strain>
    </source>
</reference>
<gene>
    <name evidence="1" type="ORF">HMPREF9225_0411</name>
</gene>
<protein>
    <recommendedName>
        <fullName evidence="3">Lipoprotein</fullName>
    </recommendedName>
</protein>
<comment type="caution">
    <text evidence="1">The sequence shown here is derived from an EMBL/GenBank/DDBJ whole genome shotgun (WGS) entry which is preliminary data.</text>
</comment>
<dbReference type="OrthoDB" id="2357153at2"/>
<dbReference type="AlphaFoldDB" id="E0NJS2"/>
<dbReference type="PROSITE" id="PS51257">
    <property type="entry name" value="PROKAR_LIPOPROTEIN"/>
    <property type="match status" value="1"/>
</dbReference>
<dbReference type="STRING" id="862517.HMPREF9225_0411"/>